<dbReference type="OrthoDB" id="261499at2"/>
<dbReference type="Pfam" id="PF08242">
    <property type="entry name" value="Methyltransf_12"/>
    <property type="match status" value="1"/>
</dbReference>
<dbReference type="EMBL" id="QNRR01000001">
    <property type="protein sequence ID" value="RBP48123.1"/>
    <property type="molecule type" value="Genomic_DNA"/>
</dbReference>
<dbReference type="GO" id="GO:0008168">
    <property type="term" value="F:methyltransferase activity"/>
    <property type="evidence" value="ECO:0007669"/>
    <property type="project" value="UniProtKB-KW"/>
</dbReference>
<evidence type="ECO:0000313" key="3">
    <source>
        <dbReference type="Proteomes" id="UP000253426"/>
    </source>
</evidence>
<feature type="domain" description="Methyltransferase type 12" evidence="1">
    <location>
        <begin position="59"/>
        <end position="144"/>
    </location>
</feature>
<sequence>MKSLLVKAAKRLAPKFGLQATEASDPRNYFHAFFYLRHTGCRLEHLASLRLPVRGQRVLEVGAGIGDHSRYYRDRDCQITITEPREDNLAVLRRRFPDADIRKHDLEAPGPELDNEKFDITHCYGTLYHLGNPAATLEYLAKLTRGMLLLETCVSFGDGLEINIVPEKREDPTQATSGSGCRPTRRWLFEQLKQSFPHVYVPVTQPNHPEFPTDWTQPDQHAAPLSRAIFIASRTPLTNDQLVTGLPSVQERHP</sequence>
<dbReference type="SUPFAM" id="SSF53335">
    <property type="entry name" value="S-adenosyl-L-methionine-dependent methyltransferases"/>
    <property type="match status" value="1"/>
</dbReference>
<dbReference type="GO" id="GO:0032259">
    <property type="term" value="P:methylation"/>
    <property type="evidence" value="ECO:0007669"/>
    <property type="project" value="UniProtKB-KW"/>
</dbReference>
<evidence type="ECO:0000259" key="1">
    <source>
        <dbReference type="Pfam" id="PF08242"/>
    </source>
</evidence>
<accession>A0A366HV07</accession>
<keyword evidence="2" id="KW-0808">Transferase</keyword>
<dbReference type="AlphaFoldDB" id="A0A366HV07"/>
<name>A0A366HV07_9BACT</name>
<dbReference type="CDD" id="cd02440">
    <property type="entry name" value="AdoMet_MTases"/>
    <property type="match status" value="1"/>
</dbReference>
<keyword evidence="3" id="KW-1185">Reference proteome</keyword>
<dbReference type="InterPro" id="IPR029063">
    <property type="entry name" value="SAM-dependent_MTases_sf"/>
</dbReference>
<protein>
    <submittedName>
        <fullName evidence="2">Methyltransferase family protein</fullName>
    </submittedName>
</protein>
<proteinExistence type="predicted"/>
<dbReference type="InterPro" id="IPR013217">
    <property type="entry name" value="Methyltransf_12"/>
</dbReference>
<dbReference type="Proteomes" id="UP000253426">
    <property type="component" value="Unassembled WGS sequence"/>
</dbReference>
<dbReference type="RefSeq" id="WP_113956997.1">
    <property type="nucleotide sequence ID" value="NZ_QNRR01000001.1"/>
</dbReference>
<organism evidence="2 3">
    <name type="scientific">Roseimicrobium gellanilyticum</name>
    <dbReference type="NCBI Taxonomy" id="748857"/>
    <lineage>
        <taxon>Bacteria</taxon>
        <taxon>Pseudomonadati</taxon>
        <taxon>Verrucomicrobiota</taxon>
        <taxon>Verrucomicrobiia</taxon>
        <taxon>Verrucomicrobiales</taxon>
        <taxon>Verrucomicrobiaceae</taxon>
        <taxon>Roseimicrobium</taxon>
    </lineage>
</organism>
<comment type="caution">
    <text evidence="2">The sequence shown here is derived from an EMBL/GenBank/DDBJ whole genome shotgun (WGS) entry which is preliminary data.</text>
</comment>
<reference evidence="2 3" key="1">
    <citation type="submission" date="2018-06" db="EMBL/GenBank/DDBJ databases">
        <title>Genomic Encyclopedia of Type Strains, Phase IV (KMG-IV): sequencing the most valuable type-strain genomes for metagenomic binning, comparative biology and taxonomic classification.</title>
        <authorList>
            <person name="Goeker M."/>
        </authorList>
    </citation>
    <scope>NUCLEOTIDE SEQUENCE [LARGE SCALE GENOMIC DNA]</scope>
    <source>
        <strain evidence="2 3">DSM 25532</strain>
    </source>
</reference>
<dbReference type="Gene3D" id="3.40.50.150">
    <property type="entry name" value="Vaccinia Virus protein VP39"/>
    <property type="match status" value="1"/>
</dbReference>
<evidence type="ECO:0000313" key="2">
    <source>
        <dbReference type="EMBL" id="RBP48123.1"/>
    </source>
</evidence>
<gene>
    <name evidence="2" type="ORF">DES53_101923</name>
</gene>
<keyword evidence="2" id="KW-0489">Methyltransferase</keyword>